<evidence type="ECO:0000313" key="4">
    <source>
        <dbReference type="Proteomes" id="UP000734854"/>
    </source>
</evidence>
<dbReference type="InterPro" id="IPR017853">
    <property type="entry name" value="GH"/>
</dbReference>
<keyword evidence="4" id="KW-1185">Reference proteome</keyword>
<dbReference type="SUPFAM" id="SSF51445">
    <property type="entry name" value="(Trans)glycosidases"/>
    <property type="match status" value="1"/>
</dbReference>
<sequence>MSHNTDALYCSKQTAVARASDDFYPRESVSHTIHIASVADNSVFLGEFMIPDWDMFHSLHPAAEYHASARAISQLYVLDYPVDPLEIASYPTRDGTSLLKIWNMNKCTGVIGVFDCQGDLAPGLRFAPVGLVNRYNAGAAVVDLTYHVLNVSSLSKDCSSAKGPEAAAIVCMEVKGCVFFSDA</sequence>
<keyword evidence="2" id="KW-0119">Carbohydrate metabolism</keyword>
<dbReference type="AlphaFoldDB" id="A0A8J5HQ87"/>
<dbReference type="PANTHER" id="PTHR31268">
    <property type="match status" value="1"/>
</dbReference>
<comment type="caution">
    <text evidence="3">The sequence shown here is derived from an EMBL/GenBank/DDBJ whole genome shotgun (WGS) entry which is preliminary data.</text>
</comment>
<dbReference type="InterPro" id="IPR008811">
    <property type="entry name" value="Glycosyl_hydrolases_36"/>
</dbReference>
<dbReference type="Pfam" id="PF05691">
    <property type="entry name" value="Raffinose_syn"/>
    <property type="match status" value="2"/>
</dbReference>
<reference evidence="3 4" key="1">
    <citation type="submission" date="2020-08" db="EMBL/GenBank/DDBJ databases">
        <title>Plant Genome Project.</title>
        <authorList>
            <person name="Zhang R.-G."/>
        </authorList>
    </citation>
    <scope>NUCLEOTIDE SEQUENCE [LARGE SCALE GENOMIC DNA]</scope>
    <source>
        <tissue evidence="3">Rhizome</tissue>
    </source>
</reference>
<dbReference type="EMBL" id="JACMSC010000002">
    <property type="protein sequence ID" value="KAG6530918.1"/>
    <property type="molecule type" value="Genomic_DNA"/>
</dbReference>
<organism evidence="3 4">
    <name type="scientific">Zingiber officinale</name>
    <name type="common">Ginger</name>
    <name type="synonym">Amomum zingiber</name>
    <dbReference type="NCBI Taxonomy" id="94328"/>
    <lineage>
        <taxon>Eukaryota</taxon>
        <taxon>Viridiplantae</taxon>
        <taxon>Streptophyta</taxon>
        <taxon>Embryophyta</taxon>
        <taxon>Tracheophyta</taxon>
        <taxon>Spermatophyta</taxon>
        <taxon>Magnoliopsida</taxon>
        <taxon>Liliopsida</taxon>
        <taxon>Zingiberales</taxon>
        <taxon>Zingiberaceae</taxon>
        <taxon>Zingiber</taxon>
    </lineage>
</organism>
<gene>
    <name evidence="3" type="ORF">ZIOFF_004685</name>
</gene>
<name>A0A8J5HQ87_ZINOF</name>
<dbReference type="PANTHER" id="PTHR31268:SF5">
    <property type="entry name" value="GALACTINOL--SUCROSE GALACTOSYLTRANSFERASE 6-RELATED"/>
    <property type="match status" value="1"/>
</dbReference>
<evidence type="ECO:0000256" key="1">
    <source>
        <dbReference type="ARBA" id="ARBA00007240"/>
    </source>
</evidence>
<comment type="similarity">
    <text evidence="1">Belongs to the glycosyl hydrolases 36 family.</text>
</comment>
<proteinExistence type="inferred from homology"/>
<evidence type="ECO:0000313" key="3">
    <source>
        <dbReference type="EMBL" id="KAG6530918.1"/>
    </source>
</evidence>
<protein>
    <submittedName>
        <fullName evidence="3">Uncharacterized protein</fullName>
    </submittedName>
</protein>
<accession>A0A8J5HQ87</accession>
<dbReference type="Proteomes" id="UP000734854">
    <property type="component" value="Unassembled WGS sequence"/>
</dbReference>
<evidence type="ECO:0000256" key="2">
    <source>
        <dbReference type="ARBA" id="ARBA00023277"/>
    </source>
</evidence>